<gene>
    <name evidence="1" type="ORF">vBKpnF48_231</name>
</gene>
<sequence>MVLKTRIFLKHISPLNIRTNIIKRVKTSTASTLSLNPLYRIYHKNFLKHIRM</sequence>
<dbReference type="Proteomes" id="UP000240294">
    <property type="component" value="Genome"/>
</dbReference>
<organism evidence="1 2">
    <name type="scientific">Klebsiella phage vB_Kpn_F48</name>
    <dbReference type="NCBI Taxonomy" id="2070028"/>
    <lineage>
        <taxon>Viruses</taxon>
        <taxon>Duplodnaviria</taxon>
        <taxon>Heunggongvirae</taxon>
        <taxon>Uroviricota</taxon>
        <taxon>Caudoviricetes</taxon>
        <taxon>Marfavirus</taxon>
        <taxon>Marfavirus F48</taxon>
    </lineage>
</organism>
<accession>A0A2I6UG16</accession>
<evidence type="ECO:0000313" key="2">
    <source>
        <dbReference type="Proteomes" id="UP000240294"/>
    </source>
</evidence>
<protein>
    <submittedName>
        <fullName evidence="1">Uncharacterized protein</fullName>
    </submittedName>
</protein>
<dbReference type="EMBL" id="MG746602">
    <property type="protein sequence ID" value="AUO78856.1"/>
    <property type="molecule type" value="Genomic_DNA"/>
</dbReference>
<reference evidence="2" key="1">
    <citation type="submission" date="2018-01" db="EMBL/GenBank/DDBJ databases">
        <title>Direct submission.</title>
        <authorList>
            <person name="Ciacci N."/>
        </authorList>
    </citation>
    <scope>NUCLEOTIDE SEQUENCE [LARGE SCALE GENOMIC DNA]</scope>
</reference>
<evidence type="ECO:0000313" key="1">
    <source>
        <dbReference type="EMBL" id="AUO78856.1"/>
    </source>
</evidence>
<proteinExistence type="predicted"/>
<keyword evidence="2" id="KW-1185">Reference proteome</keyword>
<name>A0A2I6UG16_9CAUD</name>